<dbReference type="FunFam" id="1.10.340.70:FF:000001">
    <property type="entry name" value="Retrovirus-related Pol polyprotein from transposon gypsy-like Protein"/>
    <property type="match status" value="1"/>
</dbReference>
<dbReference type="SUPFAM" id="SSF53098">
    <property type="entry name" value="Ribonuclease H-like"/>
    <property type="match status" value="1"/>
</dbReference>
<evidence type="ECO:0000259" key="3">
    <source>
        <dbReference type="PROSITE" id="PS50994"/>
    </source>
</evidence>
<dbReference type="Pfam" id="PF17921">
    <property type="entry name" value="Integrase_H2C2"/>
    <property type="match status" value="1"/>
</dbReference>
<name>A0AAV1YYF6_9ARAC</name>
<dbReference type="Proteomes" id="UP001497382">
    <property type="component" value="Unassembled WGS sequence"/>
</dbReference>
<keyword evidence="2" id="KW-1133">Transmembrane helix</keyword>
<evidence type="ECO:0000256" key="1">
    <source>
        <dbReference type="ARBA" id="ARBA00012493"/>
    </source>
</evidence>
<comment type="caution">
    <text evidence="4">The sequence shown here is derived from an EMBL/GenBank/DDBJ whole genome shotgun (WGS) entry which is preliminary data.</text>
</comment>
<evidence type="ECO:0000313" key="5">
    <source>
        <dbReference type="Proteomes" id="UP001497382"/>
    </source>
</evidence>
<dbReference type="GO" id="GO:0003676">
    <property type="term" value="F:nucleic acid binding"/>
    <property type="evidence" value="ECO:0007669"/>
    <property type="project" value="InterPro"/>
</dbReference>
<dbReference type="InterPro" id="IPR041588">
    <property type="entry name" value="Integrase_H2C2"/>
</dbReference>
<reference evidence="4 5" key="1">
    <citation type="submission" date="2024-04" db="EMBL/GenBank/DDBJ databases">
        <authorList>
            <person name="Rising A."/>
            <person name="Reimegard J."/>
            <person name="Sonavane S."/>
            <person name="Akerstrom W."/>
            <person name="Nylinder S."/>
            <person name="Hedman E."/>
            <person name="Kallberg Y."/>
        </authorList>
    </citation>
    <scope>NUCLEOTIDE SEQUENCE [LARGE SCALE GENOMIC DNA]</scope>
</reference>
<dbReference type="PROSITE" id="PS50994">
    <property type="entry name" value="INTEGRASE"/>
    <property type="match status" value="1"/>
</dbReference>
<dbReference type="InterPro" id="IPR001584">
    <property type="entry name" value="Integrase_cat-core"/>
</dbReference>
<dbReference type="PANTHER" id="PTHR37984:SF15">
    <property type="entry name" value="INTEGRASE CATALYTIC DOMAIN-CONTAINING PROTEIN"/>
    <property type="match status" value="1"/>
</dbReference>
<keyword evidence="2" id="KW-0812">Transmembrane</keyword>
<organism evidence="4 5">
    <name type="scientific">Larinioides sclopetarius</name>
    <dbReference type="NCBI Taxonomy" id="280406"/>
    <lineage>
        <taxon>Eukaryota</taxon>
        <taxon>Metazoa</taxon>
        <taxon>Ecdysozoa</taxon>
        <taxon>Arthropoda</taxon>
        <taxon>Chelicerata</taxon>
        <taxon>Arachnida</taxon>
        <taxon>Araneae</taxon>
        <taxon>Araneomorphae</taxon>
        <taxon>Entelegynae</taxon>
        <taxon>Araneoidea</taxon>
        <taxon>Araneidae</taxon>
        <taxon>Larinioides</taxon>
    </lineage>
</organism>
<proteinExistence type="predicted"/>
<feature type="transmembrane region" description="Helical" evidence="2">
    <location>
        <begin position="60"/>
        <end position="80"/>
    </location>
</feature>
<dbReference type="Gene3D" id="3.30.420.10">
    <property type="entry name" value="Ribonuclease H-like superfamily/Ribonuclease H"/>
    <property type="match status" value="1"/>
</dbReference>
<accession>A0AAV1YYF6</accession>
<dbReference type="FunFam" id="3.30.420.10:FF:000032">
    <property type="entry name" value="Retrovirus-related Pol polyprotein from transposon 297-like Protein"/>
    <property type="match status" value="1"/>
</dbReference>
<feature type="domain" description="Integrase catalytic" evidence="3">
    <location>
        <begin position="224"/>
        <end position="383"/>
    </location>
</feature>
<evidence type="ECO:0000256" key="2">
    <source>
        <dbReference type="SAM" id="Phobius"/>
    </source>
</evidence>
<sequence>MEHLNSTWRFPEPPVDVTNFLPSIESPYRKLGDLYTAEKSVGCKYFLSVCSVFVQAGVNFIVYCGILFWIVVNIPSAVIIRNDAKGRSKKVDLQCLAEELGETVTKDMKVVDLKKKILGSTEYEEEFVKELLERIVNEREEEIKRQNELEMIPEIRKNKILEIAHESVFGAHLGARKTIQRIKFSFYWPGMSKEIKAYCSCCHGCQCRKVNRSVDKIPITPVCRPELPFQVVNVDLIGPVEPISSQGHKYILCLMDQHFRWPEAVPLKSLTAKNTCEALLEIFSRTGIPEVIVMDNATNFTSRLTQEFLKILGACPRFSTPYHPEGNDLIERWNQTFKNMLHHTIREEGRSWHRQIPFLLWAYREVPNATTGVPPFLLMYGREPKGPLSILKSAWTGEILLPLNLKGSVENYLKELRGKLEVATRKSKIDKLGTTKWIGPVEVVRRVKPNSYYLRMPEGNLRLLHVNKMREYKARIQTVGVVYDTDEEFGEIYETPKLSIAERNDEALERVNGEYLTEIQQKQLKDLLYRYKRCFLEELNELKLGSM</sequence>
<protein>
    <recommendedName>
        <fullName evidence="1">RNA-directed DNA polymerase</fullName>
        <ecNumber evidence="1">2.7.7.49</ecNumber>
    </recommendedName>
</protein>
<keyword evidence="5" id="KW-1185">Reference proteome</keyword>
<dbReference type="Gene3D" id="1.10.340.70">
    <property type="match status" value="1"/>
</dbReference>
<gene>
    <name evidence="4" type="ORF">LARSCL_LOCUS1850</name>
</gene>
<dbReference type="Pfam" id="PF00665">
    <property type="entry name" value="rve"/>
    <property type="match status" value="1"/>
</dbReference>
<dbReference type="EC" id="2.7.7.49" evidence="1"/>
<keyword evidence="2" id="KW-0472">Membrane</keyword>
<dbReference type="AlphaFoldDB" id="A0AAV1YYF6"/>
<dbReference type="EMBL" id="CAXIEN010000011">
    <property type="protein sequence ID" value="CAL1264136.1"/>
    <property type="molecule type" value="Genomic_DNA"/>
</dbReference>
<dbReference type="GO" id="GO:0003964">
    <property type="term" value="F:RNA-directed DNA polymerase activity"/>
    <property type="evidence" value="ECO:0007669"/>
    <property type="project" value="UniProtKB-EC"/>
</dbReference>
<evidence type="ECO:0000313" key="4">
    <source>
        <dbReference type="EMBL" id="CAL1264136.1"/>
    </source>
</evidence>
<dbReference type="InterPro" id="IPR036397">
    <property type="entry name" value="RNaseH_sf"/>
</dbReference>
<dbReference type="PANTHER" id="PTHR37984">
    <property type="entry name" value="PROTEIN CBG26694"/>
    <property type="match status" value="1"/>
</dbReference>
<dbReference type="InterPro" id="IPR012337">
    <property type="entry name" value="RNaseH-like_sf"/>
</dbReference>
<dbReference type="GO" id="GO:0015074">
    <property type="term" value="P:DNA integration"/>
    <property type="evidence" value="ECO:0007669"/>
    <property type="project" value="InterPro"/>
</dbReference>
<dbReference type="InterPro" id="IPR050951">
    <property type="entry name" value="Retrovirus_Pol_polyprotein"/>
</dbReference>